<organism evidence="1">
    <name type="scientific">Solanum lycopersicum</name>
    <name type="common">Tomato</name>
    <name type="synonym">Lycopersicon esculentum</name>
    <dbReference type="NCBI Taxonomy" id="4081"/>
    <lineage>
        <taxon>Eukaryota</taxon>
        <taxon>Viridiplantae</taxon>
        <taxon>Streptophyta</taxon>
        <taxon>Embryophyta</taxon>
        <taxon>Tracheophyta</taxon>
        <taxon>Spermatophyta</taxon>
        <taxon>Magnoliopsida</taxon>
        <taxon>eudicotyledons</taxon>
        <taxon>Gunneridae</taxon>
        <taxon>Pentapetalae</taxon>
        <taxon>asterids</taxon>
        <taxon>lamiids</taxon>
        <taxon>Solanales</taxon>
        <taxon>Solanaceae</taxon>
        <taxon>Solanoideae</taxon>
        <taxon>Solaneae</taxon>
        <taxon>Solanum</taxon>
        <taxon>Solanum subgen. Lycopersicon</taxon>
    </lineage>
</organism>
<dbReference type="Proteomes" id="UP000004994">
    <property type="component" value="Chromosome 1"/>
</dbReference>
<dbReference type="EnsemblPlants" id="Solyc01g109490.3.1">
    <property type="protein sequence ID" value="Solyc01g109490.3.1"/>
    <property type="gene ID" value="Solyc01g109490.3"/>
</dbReference>
<name>A0A3Q7ETJ2_SOLLC</name>
<evidence type="ECO:0000313" key="2">
    <source>
        <dbReference type="Proteomes" id="UP000004994"/>
    </source>
</evidence>
<accession>A0A3Q7ETJ2</accession>
<dbReference type="Gramene" id="Solyc01g109490.3.1">
    <property type="protein sequence ID" value="Solyc01g109490.3.1"/>
    <property type="gene ID" value="Solyc01g109490.3"/>
</dbReference>
<keyword evidence="2" id="KW-1185">Reference proteome</keyword>
<dbReference type="AlphaFoldDB" id="A0A3Q7ETJ2"/>
<dbReference type="PaxDb" id="4081-Solyc01g109490.2.1"/>
<reference evidence="1" key="2">
    <citation type="submission" date="2019-01" db="UniProtKB">
        <authorList>
            <consortium name="EnsemblPlants"/>
        </authorList>
    </citation>
    <scope>IDENTIFICATION</scope>
    <source>
        <strain evidence="1">cv. Heinz 1706</strain>
    </source>
</reference>
<dbReference type="InParanoid" id="A0A3Q7ETJ2"/>
<reference evidence="1" key="1">
    <citation type="journal article" date="2012" name="Nature">
        <title>The tomato genome sequence provides insights into fleshy fruit evolution.</title>
        <authorList>
            <consortium name="Tomato Genome Consortium"/>
        </authorList>
    </citation>
    <scope>NUCLEOTIDE SEQUENCE [LARGE SCALE GENOMIC DNA]</scope>
    <source>
        <strain evidence="1">cv. Heinz 1706</strain>
    </source>
</reference>
<proteinExistence type="predicted"/>
<protein>
    <submittedName>
        <fullName evidence="1">Uncharacterized protein</fullName>
    </submittedName>
</protein>
<evidence type="ECO:0000313" key="1">
    <source>
        <dbReference type="EnsemblPlants" id="Solyc01g109490.3.1"/>
    </source>
</evidence>
<sequence>MPKYFSSIAPNRSSNNLPAIGMASPVVQYNDETCGTFLVEGTREGENVCLRRCTIWAMPGPCLCRLQHSLQKEKPNPADFALGKAAKNDEDTRLYHPLGLRYFLLGSHYCSAVNNSESSESVF</sequence>